<dbReference type="InterPro" id="IPR036291">
    <property type="entry name" value="NAD(P)-bd_dom_sf"/>
</dbReference>
<dbReference type="PROSITE" id="PS00061">
    <property type="entry name" value="ADH_SHORT"/>
    <property type="match status" value="1"/>
</dbReference>
<comment type="caution">
    <text evidence="2">The sequence shown here is derived from an EMBL/GenBank/DDBJ whole genome shotgun (WGS) entry which is preliminary data.</text>
</comment>
<dbReference type="PRINTS" id="PR00081">
    <property type="entry name" value="GDHRDH"/>
</dbReference>
<dbReference type="SUPFAM" id="SSF51735">
    <property type="entry name" value="NAD(P)-binding Rossmann-fold domains"/>
    <property type="match status" value="1"/>
</dbReference>
<sequence length="335" mass="35025">MNAILNPLDYPTVRMDRALLAAAGLPLVVGLAKLLAALKWNCDTTTACAKLAPGAYSGKVVWITGASSGIGREMARQLGALGAKLILTAREAEALEKTKALVVAAGASANDVVVLPGDMEKLHALPALSLSAIALFGGVDVLVNNAGVTQRETGANTAFEVDVKMANVNYLSCVCLAKSVLPTMAARGGGRIINISSIAGKVGVPLRTSYCGTKHAMIGFFDALRAEEFARCSGVCVTNICPGSVRTDIARNALLGQVGSRRGETDPNIEAGLDPVWVCERILSAASCDVDECWIATRHELIGAYVSQYLPAYFKKIVRKRAAAAIQATLAVPSQ</sequence>
<dbReference type="PRINTS" id="PR00080">
    <property type="entry name" value="SDRFAMILY"/>
</dbReference>
<dbReference type="EMBL" id="JBGBPQ010000014">
    <property type="protein sequence ID" value="KAL1511181.1"/>
    <property type="molecule type" value="Genomic_DNA"/>
</dbReference>
<accession>A0AB34J2N6</accession>
<evidence type="ECO:0000313" key="2">
    <source>
        <dbReference type="EMBL" id="KAL1511181.1"/>
    </source>
</evidence>
<gene>
    <name evidence="2" type="ORF">AB1Y20_005996</name>
</gene>
<dbReference type="Gene3D" id="3.40.50.720">
    <property type="entry name" value="NAD(P)-binding Rossmann-like Domain"/>
    <property type="match status" value="1"/>
</dbReference>
<dbReference type="InterPro" id="IPR020904">
    <property type="entry name" value="Sc_DH/Rdtase_CS"/>
</dbReference>
<dbReference type="PANTHER" id="PTHR44269">
    <property type="entry name" value="DEHYDROGENASE/REDUCTASE SDR FAMILY MEMBER 7-RELATED"/>
    <property type="match status" value="1"/>
</dbReference>
<protein>
    <recommendedName>
        <fullName evidence="4">Dehydrogenase/reductase SDR family member 7B</fullName>
    </recommendedName>
</protein>
<reference evidence="2 3" key="1">
    <citation type="journal article" date="2024" name="Science">
        <title>Giant polyketide synthase enzymes in the biosynthesis of giant marine polyether toxins.</title>
        <authorList>
            <person name="Fallon T.R."/>
            <person name="Shende V.V."/>
            <person name="Wierzbicki I.H."/>
            <person name="Pendleton A.L."/>
            <person name="Watervoot N.F."/>
            <person name="Auber R.P."/>
            <person name="Gonzalez D.J."/>
            <person name="Wisecaver J.H."/>
            <person name="Moore B.S."/>
        </authorList>
    </citation>
    <scope>NUCLEOTIDE SEQUENCE [LARGE SCALE GENOMIC DNA]</scope>
    <source>
        <strain evidence="2 3">12B1</strain>
    </source>
</reference>
<dbReference type="AlphaFoldDB" id="A0AB34J2N6"/>
<evidence type="ECO:0000313" key="3">
    <source>
        <dbReference type="Proteomes" id="UP001515480"/>
    </source>
</evidence>
<dbReference type="PANTHER" id="PTHR44269:SF1">
    <property type="entry name" value="DEHYDROGENASE_REDUCTASE SDR FAMILY MEMBER 7"/>
    <property type="match status" value="1"/>
</dbReference>
<dbReference type="InterPro" id="IPR053011">
    <property type="entry name" value="SDR_family_member_7"/>
</dbReference>
<name>A0AB34J2N6_PRYPA</name>
<proteinExistence type="inferred from homology"/>
<comment type="similarity">
    <text evidence="1">Belongs to the short-chain dehydrogenases/reductases (SDR) family.</text>
</comment>
<organism evidence="2 3">
    <name type="scientific">Prymnesium parvum</name>
    <name type="common">Toxic golden alga</name>
    <dbReference type="NCBI Taxonomy" id="97485"/>
    <lineage>
        <taxon>Eukaryota</taxon>
        <taxon>Haptista</taxon>
        <taxon>Haptophyta</taxon>
        <taxon>Prymnesiophyceae</taxon>
        <taxon>Prymnesiales</taxon>
        <taxon>Prymnesiaceae</taxon>
        <taxon>Prymnesium</taxon>
    </lineage>
</organism>
<dbReference type="Proteomes" id="UP001515480">
    <property type="component" value="Unassembled WGS sequence"/>
</dbReference>
<dbReference type="InterPro" id="IPR002347">
    <property type="entry name" value="SDR_fam"/>
</dbReference>
<keyword evidence="3" id="KW-1185">Reference proteome</keyword>
<dbReference type="Pfam" id="PF00106">
    <property type="entry name" value="adh_short"/>
    <property type="match status" value="1"/>
</dbReference>
<evidence type="ECO:0000256" key="1">
    <source>
        <dbReference type="RuleBase" id="RU000363"/>
    </source>
</evidence>
<evidence type="ECO:0008006" key="4">
    <source>
        <dbReference type="Google" id="ProtNLM"/>
    </source>
</evidence>